<reference evidence="1 2" key="1">
    <citation type="submission" date="2022-08" db="EMBL/GenBank/DDBJ databases">
        <title>Paenibacillus endoradicis sp. nov., Paenibacillus radicibacter sp. nov and Paenibacillus pararadicis sp. nov., three cold-adapted plant growth-promoting bacteria isolated from root of Larix gmelinii in Great Khingan.</title>
        <authorList>
            <person name="Xue H."/>
        </authorList>
    </citation>
    <scope>NUCLEOTIDE SEQUENCE [LARGE SCALE GENOMIC DNA]</scope>
    <source>
        <strain evidence="1 2">N5-1-1-5</strain>
    </source>
</reference>
<organism evidence="1 2">
    <name type="scientific">Paenibacillus radicis</name>
    <name type="common">ex Xue et al. 2023</name>
    <dbReference type="NCBI Taxonomy" id="2972489"/>
    <lineage>
        <taxon>Bacteria</taxon>
        <taxon>Bacillati</taxon>
        <taxon>Bacillota</taxon>
        <taxon>Bacilli</taxon>
        <taxon>Bacillales</taxon>
        <taxon>Paenibacillaceae</taxon>
        <taxon>Paenibacillus</taxon>
    </lineage>
</organism>
<accession>A0ABT1YRF7</accession>
<evidence type="ECO:0000313" key="1">
    <source>
        <dbReference type="EMBL" id="MCR8635746.1"/>
    </source>
</evidence>
<dbReference type="RefSeq" id="WP_258217291.1">
    <property type="nucleotide sequence ID" value="NZ_JANQBD010000031.1"/>
</dbReference>
<proteinExistence type="predicted"/>
<keyword evidence="2" id="KW-1185">Reference proteome</keyword>
<evidence type="ECO:0008006" key="3">
    <source>
        <dbReference type="Google" id="ProtNLM"/>
    </source>
</evidence>
<evidence type="ECO:0000313" key="2">
    <source>
        <dbReference type="Proteomes" id="UP001300012"/>
    </source>
</evidence>
<comment type="caution">
    <text evidence="1">The sequence shown here is derived from an EMBL/GenBank/DDBJ whole genome shotgun (WGS) entry which is preliminary data.</text>
</comment>
<name>A0ABT1YRF7_9BACL</name>
<sequence>MEIQVRPLKTMDLFPMSRILKKMDLKDSLKHIATLKRDEASQKKLGFEILMTALENIHLAEAEVIAFLADLTGMKPDKLKELELSEFMKVIDQFKGQKSFASFLQQAAK</sequence>
<protein>
    <recommendedName>
        <fullName evidence="3">Phage tail assembly protein</fullName>
    </recommendedName>
</protein>
<dbReference type="EMBL" id="JANQBD010000031">
    <property type="protein sequence ID" value="MCR8635746.1"/>
    <property type="molecule type" value="Genomic_DNA"/>
</dbReference>
<gene>
    <name evidence="1" type="ORF">NV381_31525</name>
</gene>
<dbReference type="Proteomes" id="UP001300012">
    <property type="component" value="Unassembled WGS sequence"/>
</dbReference>